<evidence type="ECO:0000313" key="2">
    <source>
        <dbReference type="Proteomes" id="UP001358586"/>
    </source>
</evidence>
<organism evidence="1 2">
    <name type="scientific">Gossypium arboreum</name>
    <name type="common">Tree cotton</name>
    <name type="synonym">Gossypium nanking</name>
    <dbReference type="NCBI Taxonomy" id="29729"/>
    <lineage>
        <taxon>Eukaryota</taxon>
        <taxon>Viridiplantae</taxon>
        <taxon>Streptophyta</taxon>
        <taxon>Embryophyta</taxon>
        <taxon>Tracheophyta</taxon>
        <taxon>Spermatophyta</taxon>
        <taxon>Magnoliopsida</taxon>
        <taxon>eudicotyledons</taxon>
        <taxon>Gunneridae</taxon>
        <taxon>Pentapetalae</taxon>
        <taxon>rosids</taxon>
        <taxon>malvids</taxon>
        <taxon>Malvales</taxon>
        <taxon>Malvaceae</taxon>
        <taxon>Malvoideae</taxon>
        <taxon>Gossypium</taxon>
    </lineage>
</organism>
<gene>
    <name evidence="1" type="ORF">PVK06_030422</name>
</gene>
<name>A0ABR0NN88_GOSAR</name>
<comment type="caution">
    <text evidence="1">The sequence shown here is derived from an EMBL/GenBank/DDBJ whole genome shotgun (WGS) entry which is preliminary data.</text>
</comment>
<keyword evidence="2" id="KW-1185">Reference proteome</keyword>
<evidence type="ECO:0000313" key="1">
    <source>
        <dbReference type="EMBL" id="KAK5802799.1"/>
    </source>
</evidence>
<protein>
    <submittedName>
        <fullName evidence="1">Uncharacterized protein</fullName>
    </submittedName>
</protein>
<sequence length="245" mass="28615">MTFLLCCVNSTCLCKFDRVRLELYDCLNDCLITSSLFNLSGTLEIKKLLLHVESSAQTYVFKLGVYHYGSTLKEIEPYKFCKVKCECDVYFIDDWHLAKKMKLVHSGYNFKLIPMLSIMPIMGIHFEKVRPIYTLEFGNGLFAQVWIENSERVCKFFHNVLSSCLYHVDDIVKWLIPKEGGYETNLSSFQVVCDIEVIIKCDNQGPCVDERFVTSKWPDLRTSRFEEEGMMRARPRTHQARARIR</sequence>
<dbReference type="EMBL" id="JARKNE010000009">
    <property type="protein sequence ID" value="KAK5802799.1"/>
    <property type="molecule type" value="Genomic_DNA"/>
</dbReference>
<reference evidence="1 2" key="1">
    <citation type="submission" date="2023-03" db="EMBL/GenBank/DDBJ databases">
        <title>WGS of Gossypium arboreum.</title>
        <authorList>
            <person name="Yu D."/>
        </authorList>
    </citation>
    <scope>NUCLEOTIDE SEQUENCE [LARGE SCALE GENOMIC DNA]</scope>
    <source>
        <tissue evidence="1">Leaf</tissue>
    </source>
</reference>
<proteinExistence type="predicted"/>
<accession>A0ABR0NN88</accession>
<dbReference type="Proteomes" id="UP001358586">
    <property type="component" value="Chromosome 9"/>
</dbReference>